<dbReference type="WBParaSite" id="DME_0000469201-mRNA-1">
    <property type="protein sequence ID" value="DME_0000469201-mRNA-1"/>
    <property type="gene ID" value="DME_0000469201"/>
</dbReference>
<protein>
    <submittedName>
        <fullName evidence="6">DUF3752 domain-containing protein</fullName>
    </submittedName>
</protein>
<reference evidence="3 5" key="2">
    <citation type="submission" date="2018-11" db="EMBL/GenBank/DDBJ databases">
        <authorList>
            <consortium name="Pathogen Informatics"/>
        </authorList>
    </citation>
    <scope>NUCLEOTIDE SEQUENCE [LARGE SCALE GENOMIC DNA]</scope>
</reference>
<feature type="region of interest" description="Disordered" evidence="1">
    <location>
        <begin position="141"/>
        <end position="167"/>
    </location>
</feature>
<dbReference type="Proteomes" id="UP000038040">
    <property type="component" value="Unplaced"/>
</dbReference>
<dbReference type="InterPro" id="IPR046331">
    <property type="entry name" value="GPAM1-like"/>
</dbReference>
<evidence type="ECO:0000259" key="2">
    <source>
        <dbReference type="Pfam" id="PF12572"/>
    </source>
</evidence>
<evidence type="ECO:0000313" key="6">
    <source>
        <dbReference type="WBParaSite" id="DME_0000469201-mRNA-1"/>
    </source>
</evidence>
<dbReference type="Pfam" id="PF12572">
    <property type="entry name" value="DUF3752"/>
    <property type="match status" value="1"/>
</dbReference>
<feature type="compositionally biased region" description="Acidic residues" evidence="1">
    <location>
        <begin position="106"/>
        <end position="118"/>
    </location>
</feature>
<dbReference type="PANTHER" id="PTHR46370">
    <property type="entry name" value="GPALPP MOTIFS-CONTAINING PROTEIN 1"/>
    <property type="match status" value="1"/>
</dbReference>
<dbReference type="EMBL" id="UYYG01001170">
    <property type="protein sequence ID" value="VDN58602.1"/>
    <property type="molecule type" value="Genomic_DNA"/>
</dbReference>
<dbReference type="AlphaFoldDB" id="A0A0N4UBT8"/>
<dbReference type="OrthoDB" id="73491at2759"/>
<proteinExistence type="predicted"/>
<dbReference type="PANTHER" id="PTHR46370:SF1">
    <property type="entry name" value="GPALPP MOTIFS-CONTAINING PROTEIN 1"/>
    <property type="match status" value="1"/>
</dbReference>
<feature type="region of interest" description="Disordered" evidence="1">
    <location>
        <begin position="390"/>
        <end position="415"/>
    </location>
</feature>
<accession>A0A0N4UBT8</accession>
<dbReference type="STRING" id="318479.A0A0N4UBT8"/>
<feature type="region of interest" description="Disordered" evidence="1">
    <location>
        <begin position="1"/>
        <end position="69"/>
    </location>
</feature>
<gene>
    <name evidence="3" type="ORF">DME_LOCUS8575</name>
</gene>
<reference evidence="6" key="1">
    <citation type="submission" date="2017-02" db="UniProtKB">
        <authorList>
            <consortium name="WormBaseParasite"/>
        </authorList>
    </citation>
    <scope>IDENTIFICATION</scope>
</reference>
<feature type="domain" description="DUF3752" evidence="2">
    <location>
        <begin position="346"/>
        <end position="470"/>
    </location>
</feature>
<evidence type="ECO:0000313" key="4">
    <source>
        <dbReference type="Proteomes" id="UP000038040"/>
    </source>
</evidence>
<dbReference type="Proteomes" id="UP000274756">
    <property type="component" value="Unassembled WGS sequence"/>
</dbReference>
<evidence type="ECO:0000256" key="1">
    <source>
        <dbReference type="SAM" id="MobiDB-lite"/>
    </source>
</evidence>
<feature type="region of interest" description="Disordered" evidence="1">
    <location>
        <begin position="98"/>
        <end position="124"/>
    </location>
</feature>
<keyword evidence="5" id="KW-1185">Reference proteome</keyword>
<dbReference type="InterPro" id="IPR022226">
    <property type="entry name" value="DUF3752"/>
</dbReference>
<organism evidence="4 6">
    <name type="scientific">Dracunculus medinensis</name>
    <name type="common">Guinea worm</name>
    <dbReference type="NCBI Taxonomy" id="318479"/>
    <lineage>
        <taxon>Eukaryota</taxon>
        <taxon>Metazoa</taxon>
        <taxon>Ecdysozoa</taxon>
        <taxon>Nematoda</taxon>
        <taxon>Chromadorea</taxon>
        <taxon>Rhabditida</taxon>
        <taxon>Spirurina</taxon>
        <taxon>Dracunculoidea</taxon>
        <taxon>Dracunculidae</taxon>
        <taxon>Dracunculus</taxon>
    </lineage>
</organism>
<feature type="compositionally biased region" description="Low complexity" evidence="1">
    <location>
        <begin position="143"/>
        <end position="158"/>
    </location>
</feature>
<name>A0A0N4UBT8_DRAME</name>
<sequence length="477" mass="52934">MSSPQLPRECVPLQLPSWDEIDSAEMNCSGSECESESDQSSLDSSSRDEIEDLAGPSSVASIDTEHPSLDPSHLFIDHLPNSISDNISSFGCALPPTTLYGNNGSSDDDPEDPGDPEDPDGKVFPVFSCEMLYSHGPSVLPASYSSPSRHPSSNSTTSVNLHNNFSPSLPVEETKIEHGTTLPPPEPEETRTLLRSTNIHHSKDSKFVQTSIPELPISRHFAQSFLPSNESNSKNNYESAFGPTMPLDLYPQPSASSYPNEFDVEIPIESDEHHSVGESIDNIIGPIPPWEQNSEAMAKDYEDRFARYALCKTIEINRIKLKAPIKKREEWMLKPPTKLGRIAGCSSFSRSLSGNAANDEGIRNWTETPLEKAKRLGFVDCVSFLENSGKSQKLQDPKQKPSDASAEGTSSSGNISLLELHRRKRKLDDDKPMIRRPFDRERDLQINGPISNKYSSVIKEQLEELKSRFTISRSEFL</sequence>
<evidence type="ECO:0000313" key="3">
    <source>
        <dbReference type="EMBL" id="VDN58602.1"/>
    </source>
</evidence>
<evidence type="ECO:0000313" key="5">
    <source>
        <dbReference type="Proteomes" id="UP000274756"/>
    </source>
</evidence>